<dbReference type="Pfam" id="PF03435">
    <property type="entry name" value="Sacchrp_dh_NADP"/>
    <property type="match status" value="1"/>
</dbReference>
<evidence type="ECO:0000313" key="5">
    <source>
        <dbReference type="Proteomes" id="UP000514716"/>
    </source>
</evidence>
<evidence type="ECO:0000259" key="3">
    <source>
        <dbReference type="Pfam" id="PF16653"/>
    </source>
</evidence>
<organism evidence="4 5">
    <name type="scientific">Planococcus maritimus</name>
    <dbReference type="NCBI Taxonomy" id="192421"/>
    <lineage>
        <taxon>Bacteria</taxon>
        <taxon>Bacillati</taxon>
        <taxon>Bacillota</taxon>
        <taxon>Bacilli</taxon>
        <taxon>Bacillales</taxon>
        <taxon>Caryophanaceae</taxon>
        <taxon>Planococcus</taxon>
    </lineage>
</organism>
<proteinExistence type="predicted"/>
<dbReference type="EMBL" id="CP059540">
    <property type="protein sequence ID" value="QMT17007.1"/>
    <property type="molecule type" value="Genomic_DNA"/>
</dbReference>
<evidence type="ECO:0000259" key="2">
    <source>
        <dbReference type="Pfam" id="PF03435"/>
    </source>
</evidence>
<dbReference type="GO" id="GO:0016491">
    <property type="term" value="F:oxidoreductase activity"/>
    <property type="evidence" value="ECO:0007669"/>
    <property type="project" value="UniProtKB-KW"/>
</dbReference>
<dbReference type="InterPro" id="IPR036291">
    <property type="entry name" value="NAD(P)-bd_dom_sf"/>
</dbReference>
<feature type="domain" description="Saccharopine dehydrogenase NADP binding" evidence="2">
    <location>
        <begin position="31"/>
        <end position="152"/>
    </location>
</feature>
<accession>A0A7D7MFN9</accession>
<keyword evidence="5" id="KW-1185">Reference proteome</keyword>
<dbReference type="KEGG" id="pdec:H1Q58_13675"/>
<dbReference type="SUPFAM" id="SSF51735">
    <property type="entry name" value="NAD(P)-binding Rossmann-fold domains"/>
    <property type="match status" value="1"/>
</dbReference>
<evidence type="ECO:0000313" key="4">
    <source>
        <dbReference type="EMBL" id="QMT17007.1"/>
    </source>
</evidence>
<dbReference type="InterPro" id="IPR051168">
    <property type="entry name" value="AASS"/>
</dbReference>
<dbReference type="Proteomes" id="UP000514716">
    <property type="component" value="Chromosome"/>
</dbReference>
<dbReference type="Gene3D" id="3.30.360.10">
    <property type="entry name" value="Dihydrodipicolinate Reductase, domain 2"/>
    <property type="match status" value="1"/>
</dbReference>
<gene>
    <name evidence="4" type="ORF">H1Q58_13675</name>
</gene>
<dbReference type="Pfam" id="PF16653">
    <property type="entry name" value="Sacchrp_dh_C"/>
    <property type="match status" value="1"/>
</dbReference>
<dbReference type="InterPro" id="IPR032095">
    <property type="entry name" value="Sacchrp_dh-like_C"/>
</dbReference>
<dbReference type="PANTHER" id="PTHR11133:SF22">
    <property type="entry name" value="ALPHA-AMINOADIPIC SEMIALDEHYDE SYNTHASE, MITOCHONDRIAL"/>
    <property type="match status" value="1"/>
</dbReference>
<dbReference type="PANTHER" id="PTHR11133">
    <property type="entry name" value="SACCHAROPINE DEHYDROGENASE"/>
    <property type="match status" value="1"/>
</dbReference>
<dbReference type="SUPFAM" id="SSF55347">
    <property type="entry name" value="Glyceraldehyde-3-phosphate dehydrogenase-like, C-terminal domain"/>
    <property type="match status" value="1"/>
</dbReference>
<keyword evidence="1" id="KW-0560">Oxidoreductase</keyword>
<evidence type="ECO:0000256" key="1">
    <source>
        <dbReference type="ARBA" id="ARBA00023002"/>
    </source>
</evidence>
<protein>
    <submittedName>
        <fullName evidence="4">Saccharopine dehydrogenase NADP-binding domain-containing protein</fullName>
    </submittedName>
</protein>
<dbReference type="AlphaFoldDB" id="A0A7D7MFN9"/>
<reference evidence="4 5" key="1">
    <citation type="submission" date="2020-07" db="EMBL/GenBank/DDBJ databases">
        <title>Screening of a cold-adapted Planococcus bacterium producing protease in traditional shrimp paste and protease identification by genome sequencing.</title>
        <authorList>
            <person name="Gao R."/>
            <person name="Leng W."/>
            <person name="Chu Q."/>
            <person name="Wu X."/>
            <person name="Liu H."/>
            <person name="Li X."/>
        </authorList>
    </citation>
    <scope>NUCLEOTIDE SEQUENCE [LARGE SCALE GENOMIC DNA]</scope>
    <source>
        <strain evidence="4 5">XJ11</strain>
    </source>
</reference>
<sequence length="415" mass="45330">MEKHLCGFQWEIAAGTDRQRSIKGAAEMKFAVLGAGLMGKQAARDLLGNKQVEKVILADRTTEKAEAFQQQLNDPRLEIAKMDASHDEQLKKVISQADVVINALFYTFNEKVAEIAIECGVHSVDLGGHIGGATEKVLAMNDQAVKQGVTIIPDLGVAPGMINILTGYGASQLDEVKSIRIYVGGIPLHPEPPIEYKHVFSLEGVFDHYTDPSHVIRGGELKQVSSLSEIEPIAFEGFGELEAFHTSGGTSTLTETFRNVDSLEYKTIRYNGHADKFRLLVELGLTSREGKVVAGGHEVSLREVLLKVLEPITELGDEKDAVLLRVTVAGLKQQEECTYQYEMVTIRDESTGVTAMAQATAYSISVVAQMIADGRIGNHGVYPPEQVVPGAEYIAEMKKRGVTIEETVQRATHQN</sequence>
<dbReference type="Gene3D" id="3.40.50.720">
    <property type="entry name" value="NAD(P)-binding Rossmann-like Domain"/>
    <property type="match status" value="1"/>
</dbReference>
<dbReference type="InterPro" id="IPR005097">
    <property type="entry name" value="Sacchrp_dh_NADP-bd"/>
</dbReference>
<name>A0A7D7MFN9_PLAMR</name>
<feature type="domain" description="Saccharopine dehydrogenase-like C-terminal" evidence="3">
    <location>
        <begin position="156"/>
        <end position="402"/>
    </location>
</feature>